<feature type="transmembrane region" description="Helical" evidence="8">
    <location>
        <begin position="425"/>
        <end position="453"/>
    </location>
</feature>
<dbReference type="EMBL" id="BSDY01000003">
    <property type="protein sequence ID" value="GLI55355.1"/>
    <property type="molecule type" value="Genomic_DNA"/>
</dbReference>
<feature type="transmembrane region" description="Helical" evidence="8">
    <location>
        <begin position="342"/>
        <end position="360"/>
    </location>
</feature>
<evidence type="ECO:0000256" key="2">
    <source>
        <dbReference type="ARBA" id="ARBA00010100"/>
    </source>
</evidence>
<feature type="transmembrane region" description="Helical" evidence="8">
    <location>
        <begin position="99"/>
        <end position="117"/>
    </location>
</feature>
<accession>A0A9W6LMY1</accession>
<evidence type="ECO:0000256" key="6">
    <source>
        <dbReference type="ARBA" id="ARBA00022989"/>
    </source>
</evidence>
<evidence type="ECO:0000256" key="1">
    <source>
        <dbReference type="ARBA" id="ARBA00004651"/>
    </source>
</evidence>
<gene>
    <name evidence="9" type="ORF">PM10SUCC1_08690</name>
</gene>
<feature type="transmembrane region" description="Helical" evidence="8">
    <location>
        <begin position="123"/>
        <end position="145"/>
    </location>
</feature>
<comment type="caution">
    <text evidence="9">The sequence shown here is derived from an EMBL/GenBank/DDBJ whole genome shotgun (WGS) entry which is preliminary data.</text>
</comment>
<evidence type="ECO:0000313" key="9">
    <source>
        <dbReference type="EMBL" id="GLI55355.1"/>
    </source>
</evidence>
<proteinExistence type="inferred from homology"/>
<dbReference type="GO" id="GO:0015129">
    <property type="term" value="F:lactate transmembrane transporter activity"/>
    <property type="evidence" value="ECO:0007669"/>
    <property type="project" value="UniProtKB-UniRule"/>
</dbReference>
<feature type="transmembrane region" description="Helical" evidence="8">
    <location>
        <begin position="188"/>
        <end position="206"/>
    </location>
</feature>
<feature type="transmembrane region" description="Helical" evidence="8">
    <location>
        <begin position="6"/>
        <end position="22"/>
    </location>
</feature>
<keyword evidence="7 8" id="KW-0472">Membrane</keyword>
<evidence type="ECO:0000256" key="5">
    <source>
        <dbReference type="ARBA" id="ARBA00022692"/>
    </source>
</evidence>
<protein>
    <recommendedName>
        <fullName evidence="8">L-lactate permease</fullName>
    </recommendedName>
</protein>
<evidence type="ECO:0000313" key="10">
    <source>
        <dbReference type="Proteomes" id="UP001144471"/>
    </source>
</evidence>
<feature type="transmembrane region" description="Helical" evidence="8">
    <location>
        <begin position="58"/>
        <end position="78"/>
    </location>
</feature>
<keyword evidence="5 8" id="KW-0812">Transmembrane</keyword>
<dbReference type="Proteomes" id="UP001144471">
    <property type="component" value="Unassembled WGS sequence"/>
</dbReference>
<feature type="transmembrane region" description="Helical" evidence="8">
    <location>
        <begin position="218"/>
        <end position="238"/>
    </location>
</feature>
<organism evidence="9 10">
    <name type="scientific">Propionigenium maris DSM 9537</name>
    <dbReference type="NCBI Taxonomy" id="1123000"/>
    <lineage>
        <taxon>Bacteria</taxon>
        <taxon>Fusobacteriati</taxon>
        <taxon>Fusobacteriota</taxon>
        <taxon>Fusobacteriia</taxon>
        <taxon>Fusobacteriales</taxon>
        <taxon>Fusobacteriaceae</taxon>
        <taxon>Propionigenium</taxon>
    </lineage>
</organism>
<dbReference type="AlphaFoldDB" id="A0A9W6LMY1"/>
<dbReference type="GO" id="GO:0005886">
    <property type="term" value="C:plasma membrane"/>
    <property type="evidence" value="ECO:0007669"/>
    <property type="project" value="UniProtKB-SubCell"/>
</dbReference>
<sequence length="527" mass="56556">MLLFTSLIAVVFPLLFLVVLKMPAKKGMILSFLILFVGAFFIWDMDLMVLMASSLQGIHKALTILLILLGAMVLLNMLKNTGAITRLNKGFKALSKDMRILAVILAFLFGGLLEGVSGFGAPVAVVGALMVALNFQPLTAAILVLIANSTPVPFGAVGTPIFVGLSNLSELSSEELGNVAILVTKLDLFVGTFMPLLLVAVLVLSFGKKDKIKSIIEVAPWSLMIGLVYTLSAYLYATLVGPEFVSILAPITGLLIATITCKFNFLIPKHVWLDAEDESGKKEEPQGAEMSLFRAWVPYILVVVTLLCTRIFPSIKKFTLTSIDLSWKHILGFESISGKWPLLHSPGTVLILVAFLTIFIQNSNFDSFKSSCSTSFGQVKNTTLILFPTLALVQIFSNSWMNGSGYVSMPQFIATTMSSSFSESWIFIAPFIGMLGTFISGSGTVSNLTFAAIQNDVANIISLNPTLILAEQTLGAGVGHIVCVNVVVSACTVVGLSGKEGIVIRKVLVPSLLYSLGIGVVAFSVYS</sequence>
<comment type="function">
    <text evidence="8">Uptake of L-lactate across the membrane. Can also transport D-lactate and glycolate.</text>
</comment>
<evidence type="ECO:0000256" key="8">
    <source>
        <dbReference type="RuleBase" id="RU365092"/>
    </source>
</evidence>
<name>A0A9W6LMY1_9FUSO</name>
<comment type="similarity">
    <text evidence="2 8">Belongs to the lactate permease family.</text>
</comment>
<dbReference type="PANTHER" id="PTHR30003">
    <property type="entry name" value="L-LACTATE PERMEASE"/>
    <property type="match status" value="1"/>
</dbReference>
<dbReference type="GO" id="GO:0015295">
    <property type="term" value="F:solute:proton symporter activity"/>
    <property type="evidence" value="ECO:0007669"/>
    <property type="project" value="TreeGrafter"/>
</dbReference>
<feature type="transmembrane region" description="Helical" evidence="8">
    <location>
        <begin position="152"/>
        <end position="168"/>
    </location>
</feature>
<keyword evidence="3 8" id="KW-0813">Transport</keyword>
<dbReference type="InterPro" id="IPR003804">
    <property type="entry name" value="Lactate_perm"/>
</dbReference>
<feature type="transmembrane region" description="Helical" evidence="8">
    <location>
        <begin position="291"/>
        <end position="312"/>
    </location>
</feature>
<evidence type="ECO:0000256" key="7">
    <source>
        <dbReference type="ARBA" id="ARBA00023136"/>
    </source>
</evidence>
<dbReference type="RefSeq" id="WP_281833747.1">
    <property type="nucleotide sequence ID" value="NZ_BSDY01000003.1"/>
</dbReference>
<feature type="transmembrane region" description="Helical" evidence="8">
    <location>
        <begin position="29"/>
        <end position="52"/>
    </location>
</feature>
<comment type="subcellular location">
    <subcellularLocation>
        <location evidence="1 8">Cell membrane</location>
        <topology evidence="1 8">Multi-pass membrane protein</topology>
    </subcellularLocation>
</comment>
<reference evidence="9" key="1">
    <citation type="submission" date="2022-12" db="EMBL/GenBank/DDBJ databases">
        <title>Reference genome sequencing for broad-spectrum identification of bacterial and archaeal isolates by mass spectrometry.</title>
        <authorList>
            <person name="Sekiguchi Y."/>
            <person name="Tourlousse D.M."/>
        </authorList>
    </citation>
    <scope>NUCLEOTIDE SEQUENCE</scope>
    <source>
        <strain evidence="9">10succ1</strain>
    </source>
</reference>
<evidence type="ECO:0000256" key="3">
    <source>
        <dbReference type="ARBA" id="ARBA00022448"/>
    </source>
</evidence>
<feature type="transmembrane region" description="Helical" evidence="8">
    <location>
        <begin position="244"/>
        <end position="265"/>
    </location>
</feature>
<dbReference type="PANTHER" id="PTHR30003:SF0">
    <property type="entry name" value="GLYCOLATE PERMEASE GLCA-RELATED"/>
    <property type="match status" value="1"/>
</dbReference>
<dbReference type="Pfam" id="PF02652">
    <property type="entry name" value="Lactate_perm"/>
    <property type="match status" value="1"/>
</dbReference>
<keyword evidence="4 8" id="KW-1003">Cell membrane</keyword>
<keyword evidence="10" id="KW-1185">Reference proteome</keyword>
<keyword evidence="6 8" id="KW-1133">Transmembrane helix</keyword>
<evidence type="ECO:0000256" key="4">
    <source>
        <dbReference type="ARBA" id="ARBA00022475"/>
    </source>
</evidence>
<feature type="transmembrane region" description="Helical" evidence="8">
    <location>
        <begin position="507"/>
        <end position="526"/>
    </location>
</feature>